<dbReference type="CDD" id="cd09726">
    <property type="entry name" value="RAMP_I_III"/>
    <property type="match status" value="1"/>
</dbReference>
<accession>A0A0U9HDD5</accession>
<dbReference type="AlphaFoldDB" id="A0A0U9HDD5"/>
<protein>
    <recommendedName>
        <fullName evidence="3">Type III-B CRISPR module RAMP protein Cmr4</fullName>
    </recommendedName>
</protein>
<dbReference type="RefSeq" id="WP_059031867.1">
    <property type="nucleotide sequence ID" value="NZ_DF977000.1"/>
</dbReference>
<dbReference type="EMBL" id="DF977000">
    <property type="protein sequence ID" value="GAQ24750.1"/>
    <property type="molecule type" value="Genomic_DNA"/>
</dbReference>
<evidence type="ECO:0000313" key="2">
    <source>
        <dbReference type="Proteomes" id="UP000062160"/>
    </source>
</evidence>
<proteinExistence type="predicted"/>
<dbReference type="Proteomes" id="UP000062160">
    <property type="component" value="Unassembled WGS sequence"/>
</dbReference>
<evidence type="ECO:0008006" key="3">
    <source>
        <dbReference type="Google" id="ProtNLM"/>
    </source>
</evidence>
<dbReference type="OrthoDB" id="12362at2"/>
<dbReference type="STRING" id="224999.GCA_001485475_00756"/>
<keyword evidence="2" id="KW-1185">Reference proteome</keyword>
<name>A0A0U9HDD5_9FIRM</name>
<organism evidence="1">
    <name type="scientific">Tepidanaerobacter syntrophicus</name>
    <dbReference type="NCBI Taxonomy" id="224999"/>
    <lineage>
        <taxon>Bacteria</taxon>
        <taxon>Bacillati</taxon>
        <taxon>Bacillota</taxon>
        <taxon>Clostridia</taxon>
        <taxon>Thermosediminibacterales</taxon>
        <taxon>Tepidanaerobacteraceae</taxon>
        <taxon>Tepidanaerobacter</taxon>
    </lineage>
</organism>
<gene>
    <name evidence="1" type="ORF">TSYNT_6130</name>
</gene>
<reference evidence="1" key="1">
    <citation type="journal article" date="2016" name="Genome Announc.">
        <title>Draft Genome Sequence of the Syntrophic Lactate-Degrading Bacterium Tepidanaerobacter syntrophicus JLT.</title>
        <authorList>
            <person name="Matsuura N."/>
            <person name="Ohashi A."/>
            <person name="Tourlousse D.M."/>
            <person name="Sekiguchi Y."/>
        </authorList>
    </citation>
    <scope>NUCLEOTIDE SEQUENCE [LARGE SCALE GENOMIC DNA]</scope>
    <source>
        <strain evidence="1">JL</strain>
    </source>
</reference>
<sequence>MSKKWYKLIFKQMEPIHIGAGNYGVLSETRIFIPGWTMWGALAKRYGGYLGGTEEDFNVSKELFKNISCFFPSFKENEDPLFPTYVDGLFYLGSISEKDFRVEFTDTYISTAISPAMQAAKRESLHEIEVILPISKTGMKESNNSLYWSGLLSVSDDESVADSVLHFLKEGLELTLGGESRYGFGRIKLIRKCEITKEELEFWGLDEEGKSIANVYLKNYSEYCNGIFGMGKIEHIIVEADFSIATPKIKESKICLAPGSKANLPGVLERGVYIQT</sequence>
<evidence type="ECO:0000313" key="1">
    <source>
        <dbReference type="EMBL" id="GAQ24750.1"/>
    </source>
</evidence>